<dbReference type="Proteomes" id="UP000604083">
    <property type="component" value="Unassembled WGS sequence"/>
</dbReference>
<reference evidence="2" key="1">
    <citation type="submission" date="2021-01" db="EMBL/GenBank/DDBJ databases">
        <title>Modified the classification status of verrucomicrobia.</title>
        <authorList>
            <person name="Feng X."/>
        </authorList>
    </citation>
    <scope>NUCLEOTIDE SEQUENCE</scope>
    <source>
        <strain evidence="2">KCTC 12986</strain>
    </source>
</reference>
<dbReference type="RefSeq" id="WP_200391025.1">
    <property type="nucleotide sequence ID" value="NZ_JAENIO010000010.1"/>
</dbReference>
<sequence length="162" mass="18272">MKSEPAGPLREKVQAVRLGLEGELNLKEIGHAVGRSRATMQTWFDLYRSDGTEGLKPSTSKRGLDSRLHEEASKELKKKLAKGSFRRAADAQEWLKRRLGIVASTNRVSYWLGKCGARLNVIRPRYPKKNEQDQFKPLNQLALSLFNTLSWKIHEGLVGTDG</sequence>
<dbReference type="InterPro" id="IPR009057">
    <property type="entry name" value="Homeodomain-like_sf"/>
</dbReference>
<proteinExistence type="predicted"/>
<dbReference type="InterPro" id="IPR055247">
    <property type="entry name" value="InsJ-like_HTH"/>
</dbReference>
<name>A0A934RMM5_9BACT</name>
<accession>A0A934RMM5</accession>
<organism evidence="2 3">
    <name type="scientific">Roseibacillus ishigakijimensis</name>
    <dbReference type="NCBI Taxonomy" id="454146"/>
    <lineage>
        <taxon>Bacteria</taxon>
        <taxon>Pseudomonadati</taxon>
        <taxon>Verrucomicrobiota</taxon>
        <taxon>Verrucomicrobiia</taxon>
        <taxon>Verrucomicrobiales</taxon>
        <taxon>Verrucomicrobiaceae</taxon>
        <taxon>Roseibacillus</taxon>
    </lineage>
</organism>
<protein>
    <submittedName>
        <fullName evidence="2">Helix-turn-helix domain-containing protein</fullName>
    </submittedName>
</protein>
<keyword evidence="3" id="KW-1185">Reference proteome</keyword>
<dbReference type="Pfam" id="PF13518">
    <property type="entry name" value="HTH_28"/>
    <property type="match status" value="1"/>
</dbReference>
<gene>
    <name evidence="2" type="ORF">JIN78_05905</name>
</gene>
<feature type="domain" description="Insertion element IS150 protein InsJ-like helix-turn-helix" evidence="1">
    <location>
        <begin position="11"/>
        <end position="62"/>
    </location>
</feature>
<dbReference type="AlphaFoldDB" id="A0A934RMM5"/>
<evidence type="ECO:0000313" key="2">
    <source>
        <dbReference type="EMBL" id="MBK1833590.1"/>
    </source>
</evidence>
<comment type="caution">
    <text evidence="2">The sequence shown here is derived from an EMBL/GenBank/DDBJ whole genome shotgun (WGS) entry which is preliminary data.</text>
</comment>
<evidence type="ECO:0000313" key="3">
    <source>
        <dbReference type="Proteomes" id="UP000604083"/>
    </source>
</evidence>
<evidence type="ECO:0000259" key="1">
    <source>
        <dbReference type="Pfam" id="PF13518"/>
    </source>
</evidence>
<dbReference type="SUPFAM" id="SSF46689">
    <property type="entry name" value="Homeodomain-like"/>
    <property type="match status" value="1"/>
</dbReference>
<dbReference type="EMBL" id="JAENIO010000010">
    <property type="protein sequence ID" value="MBK1833590.1"/>
    <property type="molecule type" value="Genomic_DNA"/>
</dbReference>